<comment type="caution">
    <text evidence="1">The sequence shown here is derived from an EMBL/GenBank/DDBJ whole genome shotgun (WGS) entry which is preliminary data.</text>
</comment>
<dbReference type="SUPFAM" id="SSF143744">
    <property type="entry name" value="GlcG-like"/>
    <property type="match status" value="1"/>
</dbReference>
<dbReference type="AlphaFoldDB" id="A0A9X8MGH2"/>
<gene>
    <name evidence="1" type="ORF">SAMN05216409_11560</name>
</gene>
<evidence type="ECO:0000313" key="2">
    <source>
        <dbReference type="Proteomes" id="UP000183210"/>
    </source>
</evidence>
<accession>A0A9X8MGH2</accession>
<dbReference type="InterPro" id="IPR005624">
    <property type="entry name" value="PduO/GlcC-like"/>
</dbReference>
<dbReference type="Gene3D" id="3.30.450.150">
    <property type="entry name" value="Haem-degrading domain"/>
    <property type="match status" value="1"/>
</dbReference>
<dbReference type="RefSeq" id="WP_074829047.1">
    <property type="nucleotide sequence ID" value="NZ_FOEV01000015.1"/>
</dbReference>
<dbReference type="PANTHER" id="PTHR34309:SF1">
    <property type="entry name" value="PROTEIN GLCG"/>
    <property type="match status" value="1"/>
</dbReference>
<dbReference type="InterPro" id="IPR052517">
    <property type="entry name" value="GlcG_carb_metab_protein"/>
</dbReference>
<name>A0A9X8MGH2_9PSED</name>
<proteinExistence type="predicted"/>
<evidence type="ECO:0000313" key="1">
    <source>
        <dbReference type="EMBL" id="SER26627.1"/>
    </source>
</evidence>
<reference evidence="1 2" key="1">
    <citation type="submission" date="2016-10" db="EMBL/GenBank/DDBJ databases">
        <authorList>
            <person name="Varghese N."/>
            <person name="Submissions S."/>
        </authorList>
    </citation>
    <scope>NUCLEOTIDE SEQUENCE [LARGE SCALE GENOMIC DNA]</scope>
    <source>
        <strain evidence="1 2">LMG 21974</strain>
    </source>
</reference>
<dbReference type="Pfam" id="PF03928">
    <property type="entry name" value="HbpS-like"/>
    <property type="match status" value="1"/>
</dbReference>
<organism evidence="1 2">
    <name type="scientific">Pseudomonas lutea</name>
    <dbReference type="NCBI Taxonomy" id="243924"/>
    <lineage>
        <taxon>Bacteria</taxon>
        <taxon>Pseudomonadati</taxon>
        <taxon>Pseudomonadota</taxon>
        <taxon>Gammaproteobacteria</taxon>
        <taxon>Pseudomonadales</taxon>
        <taxon>Pseudomonadaceae</taxon>
        <taxon>Pseudomonas</taxon>
    </lineage>
</organism>
<protein>
    <submittedName>
        <fullName evidence="1">Uncharacterized conserved protein GlcG, DUF336 family</fullName>
    </submittedName>
</protein>
<sequence>MDRIVTFTLLMLAVVNAEAALPKQPELDLATARRLLDAAPCHAAMAALDRGGNPILIQRDTRVGPHNADAARRKAYTALSTKTATRQLAEKARQNPEAANLNTLSELLLLGGGVPLYEGDALVGAFGVAGAGGAAQDEQCATEAASAIGLKTNP</sequence>
<dbReference type="Proteomes" id="UP000183210">
    <property type="component" value="Unassembled WGS sequence"/>
</dbReference>
<dbReference type="GeneID" id="300268331"/>
<dbReference type="PANTHER" id="PTHR34309">
    <property type="entry name" value="SLR1406 PROTEIN"/>
    <property type="match status" value="1"/>
</dbReference>
<dbReference type="InterPro" id="IPR038084">
    <property type="entry name" value="PduO/GlcC-like_sf"/>
</dbReference>
<dbReference type="EMBL" id="FOEV01000015">
    <property type="protein sequence ID" value="SER26627.1"/>
    <property type="molecule type" value="Genomic_DNA"/>
</dbReference>